<accession>A0A4S2MI07</accession>
<keyword evidence="3" id="KW-1185">Reference proteome</keyword>
<feature type="region of interest" description="Disordered" evidence="1">
    <location>
        <begin position="509"/>
        <end position="665"/>
    </location>
</feature>
<organism evidence="2 3">
    <name type="scientific">Ascodesmis nigricans</name>
    <dbReference type="NCBI Taxonomy" id="341454"/>
    <lineage>
        <taxon>Eukaryota</taxon>
        <taxon>Fungi</taxon>
        <taxon>Dikarya</taxon>
        <taxon>Ascomycota</taxon>
        <taxon>Pezizomycotina</taxon>
        <taxon>Pezizomycetes</taxon>
        <taxon>Pezizales</taxon>
        <taxon>Ascodesmidaceae</taxon>
        <taxon>Ascodesmis</taxon>
    </lineage>
</organism>
<dbReference type="AlphaFoldDB" id="A0A4S2MI07"/>
<gene>
    <name evidence="2" type="ORF">EX30DRAFT_390272</name>
</gene>
<reference evidence="2 3" key="1">
    <citation type="submission" date="2019-04" db="EMBL/GenBank/DDBJ databases">
        <title>Comparative genomics and transcriptomics to analyze fruiting body development in filamentous ascomycetes.</title>
        <authorList>
            <consortium name="DOE Joint Genome Institute"/>
            <person name="Lutkenhaus R."/>
            <person name="Traeger S."/>
            <person name="Breuer J."/>
            <person name="Kuo A."/>
            <person name="Lipzen A."/>
            <person name="Pangilinan J."/>
            <person name="Dilworth D."/>
            <person name="Sandor L."/>
            <person name="Poggeler S."/>
            <person name="Barry K."/>
            <person name="Grigoriev I.V."/>
            <person name="Nowrousian M."/>
        </authorList>
    </citation>
    <scope>NUCLEOTIDE SEQUENCE [LARGE SCALE GENOMIC DNA]</scope>
    <source>
        <strain evidence="2 3">CBS 389.68</strain>
    </source>
</reference>
<feature type="compositionally biased region" description="Basic and acidic residues" evidence="1">
    <location>
        <begin position="559"/>
        <end position="588"/>
    </location>
</feature>
<name>A0A4S2MI07_9PEZI</name>
<proteinExistence type="predicted"/>
<dbReference type="InParanoid" id="A0A4S2MI07"/>
<feature type="compositionally biased region" description="Basic residues" evidence="1">
    <location>
        <begin position="547"/>
        <end position="558"/>
    </location>
</feature>
<dbReference type="EMBL" id="ML220180">
    <property type="protein sequence ID" value="TGZ76402.1"/>
    <property type="molecule type" value="Genomic_DNA"/>
</dbReference>
<evidence type="ECO:0000313" key="2">
    <source>
        <dbReference type="EMBL" id="TGZ76402.1"/>
    </source>
</evidence>
<feature type="compositionally biased region" description="Basic and acidic residues" evidence="1">
    <location>
        <begin position="521"/>
        <end position="536"/>
    </location>
</feature>
<dbReference type="Proteomes" id="UP000298138">
    <property type="component" value="Unassembled WGS sequence"/>
</dbReference>
<sequence>MILAISPASANNPRFRQGLQVYLPYLHSDEFVTTMMAPYKWNGDPLFPHEKTDRDLYLECDNRKEKLLGRRITVYPSFAEKLELKYLGLHTSCDIDLGVCVRIGSLAEKIQIIEDVKYVLQTVWAARLARGCFGTSRTWILPGKVFVFMEIYKFGALKPLDNYPAQSIDRLYERPLDNTPTDVEWTQYLPWKSSIFPDNNQWPEFTLDNMFQFKDGWCACDPDQKKLEKFQVGITGELITSSSEKKYPFTDDFVSPRYGYLPLSLGTERVIAHFGNSASRFGGDPPKFITEGIPGKYLFNSLRSIVYARKMPKNRRLANGDYQTDAETCSGRSRCWLNIGSSHDAPDTYIDILNDQLVMDPKTQSDMTKIAPLRSFSVQKYFPSMYKLDGFPASTLWCACFTSELEARSHSAPEQLRLSFSTFTVEPQEKQKNFKSGDMCIEFVPSSELGLESVAVTVLGDTLTEIYAGIQQGRSLANCHSKSRCLISLSGPREMAAYIDVYKKTTLQKGGQPQCRWEGPSGRDRRGDRDRAKPQEARNPSYDRSYTSRKRGKSRGRKRDGYYRRDEGRNDSRREWKDNGAREGHEFYDGPSSSHNARDHGRRRAKSKGRTEGPYQHAQYPDGYSHASHHSTFPYPPDPYQQHVPPRQSFPFMPPPDYSFIPPEGHRETYFVDADENYHSDGAPYR</sequence>
<evidence type="ECO:0000256" key="1">
    <source>
        <dbReference type="SAM" id="MobiDB-lite"/>
    </source>
</evidence>
<evidence type="ECO:0000313" key="3">
    <source>
        <dbReference type="Proteomes" id="UP000298138"/>
    </source>
</evidence>
<protein>
    <submittedName>
        <fullName evidence="2">Uncharacterized protein</fullName>
    </submittedName>
</protein>